<dbReference type="PANTHER" id="PTHR46233:SF3">
    <property type="entry name" value="HYDROXYACYLGLUTATHIONE HYDROLASE GLOC"/>
    <property type="match status" value="1"/>
</dbReference>
<evidence type="ECO:0000256" key="2">
    <source>
        <dbReference type="ARBA" id="ARBA00022723"/>
    </source>
</evidence>
<organism evidence="7 8">
    <name type="scientific">Helicobacter saguini</name>
    <dbReference type="NCBI Taxonomy" id="1548018"/>
    <lineage>
        <taxon>Bacteria</taxon>
        <taxon>Pseudomonadati</taxon>
        <taxon>Campylobacterota</taxon>
        <taxon>Epsilonproteobacteria</taxon>
        <taxon>Campylobacterales</taxon>
        <taxon>Helicobacteraceae</taxon>
        <taxon>Helicobacter</taxon>
    </lineage>
</organism>
<evidence type="ECO:0000256" key="3">
    <source>
        <dbReference type="ARBA" id="ARBA00022801"/>
    </source>
</evidence>
<protein>
    <submittedName>
        <fullName evidence="7">MBL fold metallo-hydrolase</fullName>
    </submittedName>
</protein>
<keyword evidence="2" id="KW-0479">Metal-binding</keyword>
<dbReference type="EMBL" id="QBIU01000002">
    <property type="protein sequence ID" value="MWV70159.1"/>
    <property type="molecule type" value="Genomic_DNA"/>
</dbReference>
<dbReference type="STRING" id="1548018.LS64_08210"/>
<name>A0A347VQG2_9HELI</name>
<dbReference type="Gene3D" id="3.60.15.10">
    <property type="entry name" value="Ribonuclease Z/Hydroxyacylglutathione hydrolase-like"/>
    <property type="match status" value="1"/>
</dbReference>
<dbReference type="GO" id="GO:0046872">
    <property type="term" value="F:metal ion binding"/>
    <property type="evidence" value="ECO:0007669"/>
    <property type="project" value="UniProtKB-KW"/>
</dbReference>
<reference evidence="7" key="3">
    <citation type="submission" date="2018-04" db="EMBL/GenBank/DDBJ databases">
        <authorList>
            <person name="Sheh A."/>
            <person name="Shen Z."/>
            <person name="Mannion A.J."/>
            <person name="Fox J.G."/>
        </authorList>
    </citation>
    <scope>NUCLEOTIDE SEQUENCE</scope>
    <source>
        <strain evidence="7">MIT 97-6194</strain>
    </source>
</reference>
<keyword evidence="4" id="KW-0862">Zinc</keyword>
<proteinExistence type="predicted"/>
<dbReference type="InterPro" id="IPR036866">
    <property type="entry name" value="RibonucZ/Hydroxyglut_hydro"/>
</dbReference>
<evidence type="ECO:0000313" key="6">
    <source>
        <dbReference type="EMBL" id="MWV70159.1"/>
    </source>
</evidence>
<gene>
    <name evidence="6" type="ORF">DCO61_09155</name>
    <name evidence="7" type="ORF">LS64_007945</name>
</gene>
<dbReference type="OrthoDB" id="9802991at2"/>
<evidence type="ECO:0000313" key="9">
    <source>
        <dbReference type="Proteomes" id="UP000477070"/>
    </source>
</evidence>
<evidence type="ECO:0000259" key="5">
    <source>
        <dbReference type="SMART" id="SM00849"/>
    </source>
</evidence>
<evidence type="ECO:0000313" key="7">
    <source>
        <dbReference type="EMBL" id="TLD93715.1"/>
    </source>
</evidence>
<keyword evidence="3 7" id="KW-0378">Hydrolase</keyword>
<comment type="cofactor">
    <cofactor evidence="1">
        <name>Zn(2+)</name>
        <dbReference type="ChEBI" id="CHEBI:29105"/>
    </cofactor>
</comment>
<keyword evidence="8" id="KW-1185">Reference proteome</keyword>
<dbReference type="RefSeq" id="WP_034572173.1">
    <property type="nucleotide sequence ID" value="NZ_JRMP02000012.1"/>
</dbReference>
<dbReference type="PANTHER" id="PTHR46233">
    <property type="entry name" value="HYDROXYACYLGLUTATHIONE HYDROLASE GLOC"/>
    <property type="match status" value="1"/>
</dbReference>
<dbReference type="Pfam" id="PF00753">
    <property type="entry name" value="Lactamase_B"/>
    <property type="match status" value="1"/>
</dbReference>
<sequence length="200" mass="22936">MKIKKIASGEYQTNTYVLDFGEFEFVIDPSFALNFVLENTKNLKAILITHGHFDHIWQAGMLRDKTGARIYCPKQDNFMLESDCFELGLTPFVADFYVDNNKAVKTLNIEGVDVKFWHFPGHTPGCSVIEIKGHFFSGDFVFRRSVGRCDFPYSNPQDMKESLQRFMAIESNLPIHPGHGEDTSVNAEKLNIPSWIRYID</sequence>
<dbReference type="InterPro" id="IPR051453">
    <property type="entry name" value="MBL_Glyoxalase_II"/>
</dbReference>
<dbReference type="EMBL" id="JRMP02000012">
    <property type="protein sequence ID" value="TLD93715.1"/>
    <property type="molecule type" value="Genomic_DNA"/>
</dbReference>
<evidence type="ECO:0000313" key="8">
    <source>
        <dbReference type="Proteomes" id="UP000029714"/>
    </source>
</evidence>
<feature type="domain" description="Metallo-beta-lactamase" evidence="5">
    <location>
        <begin position="12"/>
        <end position="179"/>
    </location>
</feature>
<reference evidence="7 8" key="1">
    <citation type="journal article" date="2014" name="Genome Announc.">
        <title>Draft genome sequences of eight enterohepatic helicobacter species isolated from both laboratory and wild rodents.</title>
        <authorList>
            <person name="Sheh A."/>
            <person name="Shen Z."/>
            <person name="Fox J.G."/>
        </authorList>
    </citation>
    <scope>NUCLEOTIDE SEQUENCE [LARGE SCALE GENOMIC DNA]</scope>
    <source>
        <strain evidence="7 8">MIT 97-6194</strain>
    </source>
</reference>
<dbReference type="SMART" id="SM00849">
    <property type="entry name" value="Lactamase_B"/>
    <property type="match status" value="1"/>
</dbReference>
<comment type="caution">
    <text evidence="7">The sequence shown here is derived from an EMBL/GenBank/DDBJ whole genome shotgun (WGS) entry which is preliminary data.</text>
</comment>
<reference evidence="7 8" key="2">
    <citation type="journal article" date="2016" name="Infect. Immun.">
        <title>Helicobacter saguini, a Novel Helicobacter Isolated from Cotton-Top Tamarins with Ulcerative Colitis, Has Proinflammatory Properties and Induces Typhlocolitis and Dysplasia in Gnotobiotic IL-10-/- Mice.</title>
        <authorList>
            <person name="Shen Z."/>
            <person name="Mannion A."/>
            <person name="Whary M.T."/>
            <person name="Muthupalani S."/>
            <person name="Sheh A."/>
            <person name="Feng Y."/>
            <person name="Gong G."/>
            <person name="Vandamme P."/>
            <person name="Holcombe H.R."/>
            <person name="Paster B.J."/>
            <person name="Fox J.G."/>
        </authorList>
    </citation>
    <scope>NUCLEOTIDE SEQUENCE [LARGE SCALE GENOMIC DNA]</scope>
    <source>
        <strain evidence="7 8">MIT 97-6194</strain>
    </source>
</reference>
<accession>A0A347VQG2</accession>
<evidence type="ECO:0000256" key="4">
    <source>
        <dbReference type="ARBA" id="ARBA00022833"/>
    </source>
</evidence>
<dbReference type="InterPro" id="IPR001279">
    <property type="entry name" value="Metallo-B-lactamas"/>
</dbReference>
<dbReference type="SUPFAM" id="SSF56281">
    <property type="entry name" value="Metallo-hydrolase/oxidoreductase"/>
    <property type="match status" value="1"/>
</dbReference>
<dbReference type="Proteomes" id="UP000029714">
    <property type="component" value="Unassembled WGS sequence"/>
</dbReference>
<evidence type="ECO:0000256" key="1">
    <source>
        <dbReference type="ARBA" id="ARBA00001947"/>
    </source>
</evidence>
<reference evidence="6 9" key="4">
    <citation type="submission" date="2019-12" db="EMBL/GenBank/DDBJ databases">
        <title>Multi-Generational Helicobacter saguini Isolates.</title>
        <authorList>
            <person name="Mannion A."/>
            <person name="Shen Z."/>
            <person name="Fox J.G."/>
        </authorList>
    </citation>
    <scope>NUCLEOTIDE SEQUENCE [LARGE SCALE GENOMIC DNA]</scope>
    <source>
        <strain evidence="6">16-048</strain>
        <strain evidence="9">16-048 (F4)</strain>
    </source>
</reference>
<dbReference type="CDD" id="cd06262">
    <property type="entry name" value="metallo-hydrolase-like_MBL-fold"/>
    <property type="match status" value="1"/>
</dbReference>
<dbReference type="Proteomes" id="UP000477070">
    <property type="component" value="Unassembled WGS sequence"/>
</dbReference>
<dbReference type="AlphaFoldDB" id="A0A347VQG2"/>
<dbReference type="GO" id="GO:0016787">
    <property type="term" value="F:hydrolase activity"/>
    <property type="evidence" value="ECO:0007669"/>
    <property type="project" value="UniProtKB-KW"/>
</dbReference>